<dbReference type="Gene3D" id="3.40.50.2300">
    <property type="match status" value="1"/>
</dbReference>
<name>A0A3B1CE98_9ZZZZ</name>
<gene>
    <name evidence="6" type="ORF">MNBD_NITROSPINAE01-869</name>
</gene>
<evidence type="ECO:0000256" key="1">
    <source>
        <dbReference type="ARBA" id="ARBA00022553"/>
    </source>
</evidence>
<evidence type="ECO:0000313" key="6">
    <source>
        <dbReference type="EMBL" id="VAX22268.1"/>
    </source>
</evidence>
<dbReference type="GO" id="GO:0032993">
    <property type="term" value="C:protein-DNA complex"/>
    <property type="evidence" value="ECO:0007669"/>
    <property type="project" value="TreeGrafter"/>
</dbReference>
<accession>A0A3B1CE98</accession>
<feature type="region of interest" description="Disordered" evidence="4">
    <location>
        <begin position="172"/>
        <end position="215"/>
    </location>
</feature>
<proteinExistence type="predicted"/>
<dbReference type="InterPro" id="IPR011006">
    <property type="entry name" value="CheY-like_superfamily"/>
</dbReference>
<dbReference type="Pfam" id="PF00072">
    <property type="entry name" value="Response_reg"/>
    <property type="match status" value="1"/>
</dbReference>
<protein>
    <recommendedName>
        <fullName evidence="5">Response regulatory domain-containing protein</fullName>
    </recommendedName>
</protein>
<dbReference type="AlphaFoldDB" id="A0A3B1CE98"/>
<dbReference type="SUPFAM" id="SSF52172">
    <property type="entry name" value="CheY-like"/>
    <property type="match status" value="1"/>
</dbReference>
<evidence type="ECO:0000256" key="3">
    <source>
        <dbReference type="ARBA" id="ARBA00023125"/>
    </source>
</evidence>
<organism evidence="6">
    <name type="scientific">hydrothermal vent metagenome</name>
    <dbReference type="NCBI Taxonomy" id="652676"/>
    <lineage>
        <taxon>unclassified sequences</taxon>
        <taxon>metagenomes</taxon>
        <taxon>ecological metagenomes</taxon>
    </lineage>
</organism>
<keyword evidence="2" id="KW-0902">Two-component regulatory system</keyword>
<keyword evidence="3" id="KW-0238">DNA-binding</keyword>
<dbReference type="GO" id="GO:0006355">
    <property type="term" value="P:regulation of DNA-templated transcription"/>
    <property type="evidence" value="ECO:0007669"/>
    <property type="project" value="TreeGrafter"/>
</dbReference>
<reference evidence="6" key="1">
    <citation type="submission" date="2018-06" db="EMBL/GenBank/DDBJ databases">
        <authorList>
            <person name="Zhirakovskaya E."/>
        </authorList>
    </citation>
    <scope>NUCLEOTIDE SEQUENCE</scope>
</reference>
<sequence length="329" mass="35106">MGVSVNVGKDKKQTVILVADSHKQSLNIIAIMLHKLGYQAVLEASDTDSADRAMKKATLDNSGMAGLLGGAAPKIKCDIGLVILDCDLQPGSSMQFLRKLRRSYSKSALPVLAIAMKGQEDCLVDALGEEANDTLLKPFSQNVLKAKIAALFDEQANRPKVAAFSFAGTTPAVTSTPRKTEKASASALTSAPKKKEKAPPPVAPQAVKVNGPAKTPAKLAGGSGASFYGMGQGTVTYSTEGEPTAELVNGKIDGHYHEQVQVIGGGVNCYWAMQIGDEERVRLEYLSAKGKKTGMEAKTIPLEQFMYTFHLCDENTCPIMERQKEENAS</sequence>
<keyword evidence="1" id="KW-0597">Phosphoprotein</keyword>
<evidence type="ECO:0000259" key="5">
    <source>
        <dbReference type="PROSITE" id="PS50110"/>
    </source>
</evidence>
<dbReference type="EMBL" id="UOGC01000135">
    <property type="protein sequence ID" value="VAX22268.1"/>
    <property type="molecule type" value="Genomic_DNA"/>
</dbReference>
<dbReference type="PANTHER" id="PTHR48111">
    <property type="entry name" value="REGULATOR OF RPOS"/>
    <property type="match status" value="1"/>
</dbReference>
<feature type="domain" description="Response regulatory" evidence="5">
    <location>
        <begin position="15"/>
        <end position="152"/>
    </location>
</feature>
<dbReference type="PANTHER" id="PTHR48111:SF40">
    <property type="entry name" value="PHOSPHATE REGULON TRANSCRIPTIONAL REGULATORY PROTEIN PHOB"/>
    <property type="match status" value="1"/>
</dbReference>
<dbReference type="PROSITE" id="PS50110">
    <property type="entry name" value="RESPONSE_REGULATORY"/>
    <property type="match status" value="1"/>
</dbReference>
<dbReference type="InterPro" id="IPR001789">
    <property type="entry name" value="Sig_transdc_resp-reg_receiver"/>
</dbReference>
<evidence type="ECO:0000256" key="2">
    <source>
        <dbReference type="ARBA" id="ARBA00023012"/>
    </source>
</evidence>
<dbReference type="GO" id="GO:0000976">
    <property type="term" value="F:transcription cis-regulatory region binding"/>
    <property type="evidence" value="ECO:0007669"/>
    <property type="project" value="TreeGrafter"/>
</dbReference>
<dbReference type="GO" id="GO:0000156">
    <property type="term" value="F:phosphorelay response regulator activity"/>
    <property type="evidence" value="ECO:0007669"/>
    <property type="project" value="TreeGrafter"/>
</dbReference>
<dbReference type="GO" id="GO:0005829">
    <property type="term" value="C:cytosol"/>
    <property type="evidence" value="ECO:0007669"/>
    <property type="project" value="TreeGrafter"/>
</dbReference>
<dbReference type="InterPro" id="IPR039420">
    <property type="entry name" value="WalR-like"/>
</dbReference>
<dbReference type="SMART" id="SM00448">
    <property type="entry name" value="REC"/>
    <property type="match status" value="1"/>
</dbReference>
<evidence type="ECO:0000256" key="4">
    <source>
        <dbReference type="SAM" id="MobiDB-lite"/>
    </source>
</evidence>